<dbReference type="PANTHER" id="PTHR31232:SF43">
    <property type="entry name" value="S-PROTEIN HOMOLOG 29-RELATED"/>
    <property type="match status" value="1"/>
</dbReference>
<protein>
    <recommendedName>
        <fullName evidence="6">S-protein homolog</fullName>
    </recommendedName>
</protein>
<feature type="signal peptide" evidence="6">
    <location>
        <begin position="1"/>
        <end position="29"/>
    </location>
</feature>
<dbReference type="OrthoDB" id="1430548at2759"/>
<evidence type="ECO:0000256" key="2">
    <source>
        <dbReference type="ARBA" id="ARBA00005581"/>
    </source>
</evidence>
<evidence type="ECO:0000313" key="7">
    <source>
        <dbReference type="EMBL" id="KAE9604490.1"/>
    </source>
</evidence>
<evidence type="ECO:0000256" key="6">
    <source>
        <dbReference type="RuleBase" id="RU367044"/>
    </source>
</evidence>
<evidence type="ECO:0000313" key="8">
    <source>
        <dbReference type="Proteomes" id="UP000447434"/>
    </source>
</evidence>
<dbReference type="AlphaFoldDB" id="A0A6A4PSJ4"/>
<dbReference type="Proteomes" id="UP000447434">
    <property type="component" value="Chromosome 11"/>
</dbReference>
<keyword evidence="8" id="KW-1185">Reference proteome</keyword>
<sequence length="139" mass="16511">MIMVRSNSHTLFLSLLLLTSLVAVSEGWAEFTYRHVYVKNDLDNNTLLIAHCQSKQDDIGVKNLHYQEEFKFQFRPDFLGITLFFCGLTWDGTLHLFDVYDESRDGTECKDCKWSIQRNQPCRFNFDTQKYDLCDYKYH</sequence>
<evidence type="ECO:0000256" key="4">
    <source>
        <dbReference type="ARBA" id="ARBA00022525"/>
    </source>
</evidence>
<keyword evidence="5 6" id="KW-0732">Signal</keyword>
<dbReference type="Pfam" id="PF05938">
    <property type="entry name" value="Self-incomp_S1"/>
    <property type="match status" value="1"/>
</dbReference>
<gene>
    <name evidence="7" type="ORF">Lalb_Chr11g0072411</name>
</gene>
<dbReference type="PANTHER" id="PTHR31232">
    <property type="match status" value="1"/>
</dbReference>
<organism evidence="7 8">
    <name type="scientific">Lupinus albus</name>
    <name type="common">White lupine</name>
    <name type="synonym">Lupinus termis</name>
    <dbReference type="NCBI Taxonomy" id="3870"/>
    <lineage>
        <taxon>Eukaryota</taxon>
        <taxon>Viridiplantae</taxon>
        <taxon>Streptophyta</taxon>
        <taxon>Embryophyta</taxon>
        <taxon>Tracheophyta</taxon>
        <taxon>Spermatophyta</taxon>
        <taxon>Magnoliopsida</taxon>
        <taxon>eudicotyledons</taxon>
        <taxon>Gunneridae</taxon>
        <taxon>Pentapetalae</taxon>
        <taxon>rosids</taxon>
        <taxon>fabids</taxon>
        <taxon>Fabales</taxon>
        <taxon>Fabaceae</taxon>
        <taxon>Papilionoideae</taxon>
        <taxon>50 kb inversion clade</taxon>
        <taxon>genistoids sensu lato</taxon>
        <taxon>core genistoids</taxon>
        <taxon>Genisteae</taxon>
        <taxon>Lupinus</taxon>
    </lineage>
</organism>
<reference evidence="8" key="1">
    <citation type="journal article" date="2020" name="Nat. Commun.">
        <title>Genome sequence of the cluster root forming white lupin.</title>
        <authorList>
            <person name="Hufnagel B."/>
            <person name="Marques A."/>
            <person name="Soriano A."/>
            <person name="Marques L."/>
            <person name="Divol F."/>
            <person name="Doumas P."/>
            <person name="Sallet E."/>
            <person name="Mancinotti D."/>
            <person name="Carrere S."/>
            <person name="Marande W."/>
            <person name="Arribat S."/>
            <person name="Keller J."/>
            <person name="Huneau C."/>
            <person name="Blein T."/>
            <person name="Aime D."/>
            <person name="Laguerre M."/>
            <person name="Taylor J."/>
            <person name="Schubert V."/>
            <person name="Nelson M."/>
            <person name="Geu-Flores F."/>
            <person name="Crespi M."/>
            <person name="Gallardo-Guerrero K."/>
            <person name="Delaux P.-M."/>
            <person name="Salse J."/>
            <person name="Berges H."/>
            <person name="Guyot R."/>
            <person name="Gouzy J."/>
            <person name="Peret B."/>
        </authorList>
    </citation>
    <scope>NUCLEOTIDE SEQUENCE [LARGE SCALE GENOMIC DNA]</scope>
    <source>
        <strain evidence="8">cv. Amiga</strain>
    </source>
</reference>
<dbReference type="EMBL" id="WOCE01000011">
    <property type="protein sequence ID" value="KAE9604490.1"/>
    <property type="molecule type" value="Genomic_DNA"/>
</dbReference>
<dbReference type="GO" id="GO:0005576">
    <property type="term" value="C:extracellular region"/>
    <property type="evidence" value="ECO:0007669"/>
    <property type="project" value="UniProtKB-SubCell"/>
</dbReference>
<feature type="chain" id="PRO_5025716680" description="S-protein homolog" evidence="6">
    <location>
        <begin position="30"/>
        <end position="139"/>
    </location>
</feature>
<dbReference type="GO" id="GO:0060320">
    <property type="term" value="P:rejection of self pollen"/>
    <property type="evidence" value="ECO:0007669"/>
    <property type="project" value="UniProtKB-KW"/>
</dbReference>
<accession>A0A6A4PSJ4</accession>
<comment type="subcellular location">
    <subcellularLocation>
        <location evidence="1 6">Secreted</location>
    </subcellularLocation>
</comment>
<evidence type="ECO:0000256" key="3">
    <source>
        <dbReference type="ARBA" id="ARBA00022471"/>
    </source>
</evidence>
<proteinExistence type="inferred from homology"/>
<comment type="similarity">
    <text evidence="2 6">Belongs to the plant self-incompatibility (S1) protein family.</text>
</comment>
<dbReference type="InterPro" id="IPR010264">
    <property type="entry name" value="Self-incomp_S1"/>
</dbReference>
<evidence type="ECO:0000256" key="5">
    <source>
        <dbReference type="ARBA" id="ARBA00022729"/>
    </source>
</evidence>
<name>A0A6A4PSJ4_LUPAL</name>
<keyword evidence="3 6" id="KW-0713">Self-incompatibility</keyword>
<keyword evidence="4 6" id="KW-0964">Secreted</keyword>
<evidence type="ECO:0000256" key="1">
    <source>
        <dbReference type="ARBA" id="ARBA00004613"/>
    </source>
</evidence>
<comment type="caution">
    <text evidence="7">The sequence shown here is derived from an EMBL/GenBank/DDBJ whole genome shotgun (WGS) entry which is preliminary data.</text>
</comment>